<name>A0A1G7DFR9_9RHOB</name>
<protein>
    <submittedName>
        <fullName evidence="1">Uncharacterized protein</fullName>
    </submittedName>
</protein>
<dbReference type="AlphaFoldDB" id="A0A1G7DFR9"/>
<organism evidence="1 2">
    <name type="scientific">Salipiger thiooxidans</name>
    <dbReference type="NCBI Taxonomy" id="282683"/>
    <lineage>
        <taxon>Bacteria</taxon>
        <taxon>Pseudomonadati</taxon>
        <taxon>Pseudomonadota</taxon>
        <taxon>Alphaproteobacteria</taxon>
        <taxon>Rhodobacterales</taxon>
        <taxon>Roseobacteraceae</taxon>
        <taxon>Salipiger</taxon>
    </lineage>
</organism>
<keyword evidence="2" id="KW-1185">Reference proteome</keyword>
<dbReference type="Proteomes" id="UP000198994">
    <property type="component" value="Unassembled WGS sequence"/>
</dbReference>
<evidence type="ECO:0000313" key="1">
    <source>
        <dbReference type="EMBL" id="SDE50444.1"/>
    </source>
</evidence>
<gene>
    <name evidence="1" type="ORF">SAMN04488105_104201</name>
</gene>
<reference evidence="2" key="1">
    <citation type="submission" date="2016-10" db="EMBL/GenBank/DDBJ databases">
        <authorList>
            <person name="Varghese N."/>
            <person name="Submissions S."/>
        </authorList>
    </citation>
    <scope>NUCLEOTIDE SEQUENCE [LARGE SCALE GENOMIC DNA]</scope>
    <source>
        <strain evidence="2">DSM 10146</strain>
    </source>
</reference>
<accession>A0A1G7DFR9</accession>
<evidence type="ECO:0000313" key="2">
    <source>
        <dbReference type="Proteomes" id="UP000198994"/>
    </source>
</evidence>
<sequence length="42" mass="4653">MYIGALVVIIAAGCVFELLEGAAERRRYQRNAQLVDFPGLND</sequence>
<dbReference type="STRING" id="282683.SAMN04488105_104201"/>
<dbReference type="EMBL" id="FNAV01000004">
    <property type="protein sequence ID" value="SDE50444.1"/>
    <property type="molecule type" value="Genomic_DNA"/>
</dbReference>
<dbReference type="RefSeq" id="WP_008884653.1">
    <property type="nucleotide sequence ID" value="NZ_FNAV01000004.1"/>
</dbReference>
<proteinExistence type="predicted"/>